<name>A0ABU1DKH5_9HYPH</name>
<evidence type="ECO:0000256" key="6">
    <source>
        <dbReference type="SAM" id="MobiDB-lite"/>
    </source>
</evidence>
<dbReference type="InterPro" id="IPR000620">
    <property type="entry name" value="EamA_dom"/>
</dbReference>
<comment type="caution">
    <text evidence="9">The sequence shown here is derived from an EMBL/GenBank/DDBJ whole genome shotgun (WGS) entry which is preliminary data.</text>
</comment>
<dbReference type="Pfam" id="PF00892">
    <property type="entry name" value="EamA"/>
    <property type="match status" value="2"/>
</dbReference>
<evidence type="ECO:0000256" key="5">
    <source>
        <dbReference type="ARBA" id="ARBA00023136"/>
    </source>
</evidence>
<dbReference type="InterPro" id="IPR050638">
    <property type="entry name" value="AA-Vitamin_Transporters"/>
</dbReference>
<evidence type="ECO:0000256" key="2">
    <source>
        <dbReference type="ARBA" id="ARBA00007362"/>
    </source>
</evidence>
<dbReference type="SUPFAM" id="SSF103481">
    <property type="entry name" value="Multidrug resistance efflux transporter EmrE"/>
    <property type="match status" value="2"/>
</dbReference>
<keyword evidence="10" id="KW-1185">Reference proteome</keyword>
<dbReference type="EMBL" id="JADBEO010000061">
    <property type="protein sequence ID" value="MDR4308636.1"/>
    <property type="molecule type" value="Genomic_DNA"/>
</dbReference>
<keyword evidence="5 7" id="KW-0472">Membrane</keyword>
<evidence type="ECO:0000256" key="3">
    <source>
        <dbReference type="ARBA" id="ARBA00022692"/>
    </source>
</evidence>
<dbReference type="PANTHER" id="PTHR32322:SF2">
    <property type="entry name" value="EAMA DOMAIN-CONTAINING PROTEIN"/>
    <property type="match status" value="1"/>
</dbReference>
<evidence type="ECO:0000313" key="10">
    <source>
        <dbReference type="Proteomes" id="UP001181622"/>
    </source>
</evidence>
<gene>
    <name evidence="9" type="ORF">IHQ68_18605</name>
</gene>
<dbReference type="InterPro" id="IPR037185">
    <property type="entry name" value="EmrE-like"/>
</dbReference>
<evidence type="ECO:0000256" key="1">
    <source>
        <dbReference type="ARBA" id="ARBA00004141"/>
    </source>
</evidence>
<feature type="region of interest" description="Disordered" evidence="6">
    <location>
        <begin position="290"/>
        <end position="316"/>
    </location>
</feature>
<evidence type="ECO:0000313" key="9">
    <source>
        <dbReference type="EMBL" id="MDR4308636.1"/>
    </source>
</evidence>
<keyword evidence="4 7" id="KW-1133">Transmembrane helix</keyword>
<feature type="transmembrane region" description="Helical" evidence="7">
    <location>
        <begin position="268"/>
        <end position="286"/>
    </location>
</feature>
<evidence type="ECO:0000256" key="7">
    <source>
        <dbReference type="SAM" id="Phobius"/>
    </source>
</evidence>
<proteinExistence type="inferred from homology"/>
<feature type="transmembrane region" description="Helical" evidence="7">
    <location>
        <begin position="91"/>
        <end position="110"/>
    </location>
</feature>
<protein>
    <submittedName>
        <fullName evidence="9">DMT family transporter</fullName>
    </submittedName>
</protein>
<evidence type="ECO:0000256" key="4">
    <source>
        <dbReference type="ARBA" id="ARBA00022989"/>
    </source>
</evidence>
<comment type="similarity">
    <text evidence="2">Belongs to the EamA transporter family.</text>
</comment>
<sequence>MSAFLMPAVFVVIWSTGWIVAKYAAPHADPLAFLTLRYVGAVAVLAPMAILSGARWPRSGRDWAAAAVNGALLHGLYLGGVWWAISHGVPAGVSALIAALQPLFTALAAGPLVGERLGARRWLGIAVGFVGVAAVVAPKLSGAGAIAGAALPIAVNVLAMVAVTAATLHQKRSLAGADPRMLAIGQYVGALVVTAPVVALLGEWRFDATLPAFGALAWSVVVLSVIAILLMLVMIERGEVSRVAALIYLVPPVAAVQAYLLFGETLSTVQLIGMALAALGVALAGGGSPPAASAEGCIAARPPDGEDETKTPRRPA</sequence>
<reference evidence="9" key="1">
    <citation type="submission" date="2020-10" db="EMBL/GenBank/DDBJ databases">
        <authorList>
            <person name="Abbas A."/>
            <person name="Razzaq R."/>
            <person name="Waqas M."/>
            <person name="Abbas N."/>
            <person name="Nielsen T.K."/>
            <person name="Hansen L.H."/>
            <person name="Hussain S."/>
            <person name="Shahid M."/>
        </authorList>
    </citation>
    <scope>NUCLEOTIDE SEQUENCE</scope>
    <source>
        <strain evidence="9">S14</strain>
    </source>
</reference>
<keyword evidence="3 7" id="KW-0812">Transmembrane</keyword>
<feature type="transmembrane region" description="Helical" evidence="7">
    <location>
        <begin position="31"/>
        <end position="51"/>
    </location>
</feature>
<feature type="transmembrane region" description="Helical" evidence="7">
    <location>
        <begin position="181"/>
        <end position="201"/>
    </location>
</feature>
<feature type="transmembrane region" description="Helical" evidence="7">
    <location>
        <begin position="213"/>
        <end position="233"/>
    </location>
</feature>
<accession>A0ABU1DKH5</accession>
<feature type="transmembrane region" description="Helical" evidence="7">
    <location>
        <begin position="146"/>
        <end position="169"/>
    </location>
</feature>
<evidence type="ECO:0000259" key="8">
    <source>
        <dbReference type="Pfam" id="PF00892"/>
    </source>
</evidence>
<feature type="transmembrane region" description="Helical" evidence="7">
    <location>
        <begin position="63"/>
        <end position="85"/>
    </location>
</feature>
<feature type="domain" description="EamA" evidence="8">
    <location>
        <begin position="157"/>
        <end position="284"/>
    </location>
</feature>
<feature type="transmembrane region" description="Helical" evidence="7">
    <location>
        <begin position="245"/>
        <end position="262"/>
    </location>
</feature>
<organism evidence="9 10">
    <name type="scientific">Chelatococcus sambhunathii</name>
    <dbReference type="NCBI Taxonomy" id="363953"/>
    <lineage>
        <taxon>Bacteria</taxon>
        <taxon>Pseudomonadati</taxon>
        <taxon>Pseudomonadota</taxon>
        <taxon>Alphaproteobacteria</taxon>
        <taxon>Hyphomicrobiales</taxon>
        <taxon>Chelatococcaceae</taxon>
        <taxon>Chelatococcus</taxon>
    </lineage>
</organism>
<comment type="subcellular location">
    <subcellularLocation>
        <location evidence="1">Membrane</location>
        <topology evidence="1">Multi-pass membrane protein</topology>
    </subcellularLocation>
</comment>
<dbReference type="RefSeq" id="WP_309394548.1">
    <property type="nucleotide sequence ID" value="NZ_JADBEO010000061.1"/>
</dbReference>
<dbReference type="Proteomes" id="UP001181622">
    <property type="component" value="Unassembled WGS sequence"/>
</dbReference>
<dbReference type="PANTHER" id="PTHR32322">
    <property type="entry name" value="INNER MEMBRANE TRANSPORTER"/>
    <property type="match status" value="1"/>
</dbReference>
<feature type="transmembrane region" description="Helical" evidence="7">
    <location>
        <begin position="122"/>
        <end position="140"/>
    </location>
</feature>
<feature type="domain" description="EamA" evidence="8">
    <location>
        <begin position="6"/>
        <end position="136"/>
    </location>
</feature>